<dbReference type="Proteomes" id="UP000828390">
    <property type="component" value="Unassembled WGS sequence"/>
</dbReference>
<organism evidence="1 2">
    <name type="scientific">Dreissena polymorpha</name>
    <name type="common">Zebra mussel</name>
    <name type="synonym">Mytilus polymorpha</name>
    <dbReference type="NCBI Taxonomy" id="45954"/>
    <lineage>
        <taxon>Eukaryota</taxon>
        <taxon>Metazoa</taxon>
        <taxon>Spiralia</taxon>
        <taxon>Lophotrochozoa</taxon>
        <taxon>Mollusca</taxon>
        <taxon>Bivalvia</taxon>
        <taxon>Autobranchia</taxon>
        <taxon>Heteroconchia</taxon>
        <taxon>Euheterodonta</taxon>
        <taxon>Imparidentia</taxon>
        <taxon>Neoheterodontei</taxon>
        <taxon>Myida</taxon>
        <taxon>Dreissenoidea</taxon>
        <taxon>Dreissenidae</taxon>
        <taxon>Dreissena</taxon>
    </lineage>
</organism>
<dbReference type="AlphaFoldDB" id="A0A9D4JR30"/>
<accession>A0A9D4JR30</accession>
<protein>
    <submittedName>
        <fullName evidence="1">Uncharacterized protein</fullName>
    </submittedName>
</protein>
<name>A0A9D4JR30_DREPO</name>
<reference evidence="1" key="2">
    <citation type="submission" date="2020-11" db="EMBL/GenBank/DDBJ databases">
        <authorList>
            <person name="McCartney M.A."/>
            <person name="Auch B."/>
            <person name="Kono T."/>
            <person name="Mallez S."/>
            <person name="Becker A."/>
            <person name="Gohl D.M."/>
            <person name="Silverstein K.A.T."/>
            <person name="Koren S."/>
            <person name="Bechman K.B."/>
            <person name="Herman A."/>
            <person name="Abrahante J.E."/>
            <person name="Garbe J."/>
        </authorList>
    </citation>
    <scope>NUCLEOTIDE SEQUENCE</scope>
    <source>
        <strain evidence="1">Duluth1</strain>
        <tissue evidence="1">Whole animal</tissue>
    </source>
</reference>
<gene>
    <name evidence="1" type="ORF">DPMN_119253</name>
</gene>
<keyword evidence="2" id="KW-1185">Reference proteome</keyword>
<sequence length="163" mass="18922">MEFKSIYFGHQPDARNERILSYLHIKVVNGVLRRLSENAVVRENAEWTIDQIINSETLSEDIKNVVRQLKQSRTELYSRIVVGVSDEYFAEHVRNLQQAIRQICEFLHDVKLCDEADHQIRNAQQHVGIPGGVDYVHVFNIGQETEETYRERVTGFTPGLNNQ</sequence>
<proteinExistence type="predicted"/>
<dbReference type="EMBL" id="JAIWYP010000005">
    <property type="protein sequence ID" value="KAH3817698.1"/>
    <property type="molecule type" value="Genomic_DNA"/>
</dbReference>
<evidence type="ECO:0000313" key="1">
    <source>
        <dbReference type="EMBL" id="KAH3817698.1"/>
    </source>
</evidence>
<evidence type="ECO:0000313" key="2">
    <source>
        <dbReference type="Proteomes" id="UP000828390"/>
    </source>
</evidence>
<reference evidence="1" key="1">
    <citation type="journal article" date="2019" name="bioRxiv">
        <title>The Genome of the Zebra Mussel, Dreissena polymorpha: A Resource for Invasive Species Research.</title>
        <authorList>
            <person name="McCartney M.A."/>
            <person name="Auch B."/>
            <person name="Kono T."/>
            <person name="Mallez S."/>
            <person name="Zhang Y."/>
            <person name="Obille A."/>
            <person name="Becker A."/>
            <person name="Abrahante J.E."/>
            <person name="Garbe J."/>
            <person name="Badalamenti J.P."/>
            <person name="Herman A."/>
            <person name="Mangelson H."/>
            <person name="Liachko I."/>
            <person name="Sullivan S."/>
            <person name="Sone E.D."/>
            <person name="Koren S."/>
            <person name="Silverstein K.A.T."/>
            <person name="Beckman K.B."/>
            <person name="Gohl D.M."/>
        </authorList>
    </citation>
    <scope>NUCLEOTIDE SEQUENCE</scope>
    <source>
        <strain evidence="1">Duluth1</strain>
        <tissue evidence="1">Whole animal</tissue>
    </source>
</reference>
<comment type="caution">
    <text evidence="1">The sequence shown here is derived from an EMBL/GenBank/DDBJ whole genome shotgun (WGS) entry which is preliminary data.</text>
</comment>